<organism evidence="3 4">
    <name type="scientific">Streptomyces pimonensis</name>
    <dbReference type="NCBI Taxonomy" id="2860288"/>
    <lineage>
        <taxon>Bacteria</taxon>
        <taxon>Bacillati</taxon>
        <taxon>Actinomycetota</taxon>
        <taxon>Actinomycetes</taxon>
        <taxon>Kitasatosporales</taxon>
        <taxon>Streptomycetaceae</taxon>
        <taxon>Streptomyces</taxon>
    </lineage>
</organism>
<reference evidence="3 4" key="1">
    <citation type="journal article" date="2021" name="Res Sq">
        <title>Streptomyces Pimoensis sp. nov., Isolated From the Taklimakan Desert in Xinjiang, China.</title>
        <authorList>
            <person name="Zhang P."/>
            <person name="Luo X."/>
            <person name="Luo X."/>
            <person name="Liu Z."/>
            <person name="Xia Z."/>
            <person name="Wan C."/>
            <person name="zhang L."/>
        </authorList>
    </citation>
    <scope>NUCLEOTIDE SEQUENCE [LARGE SCALE GENOMIC DNA]</scope>
    <source>
        <strain evidence="3 4">TRM75549</strain>
    </source>
</reference>
<evidence type="ECO:0000313" key="3">
    <source>
        <dbReference type="EMBL" id="MEZ3182282.1"/>
    </source>
</evidence>
<comment type="caution">
    <text evidence="3">The sequence shown here is derived from an EMBL/GenBank/DDBJ whole genome shotgun (WGS) entry which is preliminary data.</text>
</comment>
<dbReference type="Pfam" id="PF13276">
    <property type="entry name" value="HTH_21"/>
    <property type="match status" value="1"/>
</dbReference>
<sequence length="181" mass="20752">MRDAEPKEPIRQVRTPSHRVYGARKIWRELNRQEHAVACCTVERLTREPGTAGAVRGKGVITTIPDRRAERAPDRVDRDVVVAAPNRCWVADFTYVAAWAPVVYVARASRVSRNCRRTRSRSRRTRNRWSSRSASFRPHPPPTRTVGGACCRRHAPTLRRAWCRSRPAAFHGRARRPGRAR</sequence>
<feature type="region of interest" description="Disordered" evidence="1">
    <location>
        <begin position="116"/>
        <end position="149"/>
    </location>
</feature>
<dbReference type="EMBL" id="JAHWZY010000039">
    <property type="protein sequence ID" value="MEZ3182282.1"/>
    <property type="molecule type" value="Genomic_DNA"/>
</dbReference>
<evidence type="ECO:0000259" key="2">
    <source>
        <dbReference type="Pfam" id="PF13276"/>
    </source>
</evidence>
<accession>A0ABV4J5S5</accession>
<dbReference type="Proteomes" id="UP001567537">
    <property type="component" value="Unassembled WGS sequence"/>
</dbReference>
<feature type="domain" description="HTH-like" evidence="2">
    <location>
        <begin position="7"/>
        <end position="58"/>
    </location>
</feature>
<gene>
    <name evidence="3" type="ORF">KYY02_27570</name>
</gene>
<name>A0ABV4J5S5_9ACTN</name>
<proteinExistence type="predicted"/>
<evidence type="ECO:0000256" key="1">
    <source>
        <dbReference type="SAM" id="MobiDB-lite"/>
    </source>
</evidence>
<feature type="compositionally biased region" description="Basic residues" evidence="1">
    <location>
        <begin position="116"/>
        <end position="129"/>
    </location>
</feature>
<protein>
    <submittedName>
        <fullName evidence="3">IS3 family transposase</fullName>
    </submittedName>
</protein>
<dbReference type="InterPro" id="IPR025948">
    <property type="entry name" value="HTH-like_dom"/>
</dbReference>
<evidence type="ECO:0000313" key="4">
    <source>
        <dbReference type="Proteomes" id="UP001567537"/>
    </source>
</evidence>
<keyword evidence="4" id="KW-1185">Reference proteome</keyword>